<dbReference type="GO" id="GO:0000160">
    <property type="term" value="P:phosphorelay signal transduction system"/>
    <property type="evidence" value="ECO:0007669"/>
    <property type="project" value="InterPro"/>
</dbReference>
<dbReference type="Gene3D" id="3.40.50.2300">
    <property type="match status" value="1"/>
</dbReference>
<evidence type="ECO:0000313" key="7">
    <source>
        <dbReference type="Proteomes" id="UP000298781"/>
    </source>
</evidence>
<evidence type="ECO:0000259" key="5">
    <source>
        <dbReference type="PROSITE" id="PS50110"/>
    </source>
</evidence>
<dbReference type="InterPro" id="IPR016032">
    <property type="entry name" value="Sig_transdc_resp-reg_C-effctor"/>
</dbReference>
<evidence type="ECO:0000259" key="4">
    <source>
        <dbReference type="PROSITE" id="PS50043"/>
    </source>
</evidence>
<dbReference type="EMBL" id="CP039690">
    <property type="protein sequence ID" value="QCI63125.1"/>
    <property type="molecule type" value="Genomic_DNA"/>
</dbReference>
<evidence type="ECO:0000256" key="2">
    <source>
        <dbReference type="ARBA" id="ARBA00023125"/>
    </source>
</evidence>
<name>A0A4D7AU11_9HYPH</name>
<dbReference type="CDD" id="cd06170">
    <property type="entry name" value="LuxR_C_like"/>
    <property type="match status" value="1"/>
</dbReference>
<dbReference type="SMART" id="SM00421">
    <property type="entry name" value="HTH_LUXR"/>
    <property type="match status" value="1"/>
</dbReference>
<accession>A0A4D7AU11</accession>
<dbReference type="InterPro" id="IPR011006">
    <property type="entry name" value="CheY-like_superfamily"/>
</dbReference>
<keyword evidence="2" id="KW-0238">DNA-binding</keyword>
<protein>
    <submittedName>
        <fullName evidence="6">Response regulator transcription factor</fullName>
    </submittedName>
</protein>
<dbReference type="InterPro" id="IPR001789">
    <property type="entry name" value="Sig_transdc_resp-reg_receiver"/>
</dbReference>
<dbReference type="RefSeq" id="WP_136958587.1">
    <property type="nucleotide sequence ID" value="NZ_CP039690.1"/>
</dbReference>
<feature type="domain" description="HTH luxR-type" evidence="4">
    <location>
        <begin position="146"/>
        <end position="211"/>
    </location>
</feature>
<keyword evidence="7" id="KW-1185">Reference proteome</keyword>
<dbReference type="PRINTS" id="PR00038">
    <property type="entry name" value="HTHLUXR"/>
</dbReference>
<dbReference type="PROSITE" id="PS00622">
    <property type="entry name" value="HTH_LUXR_1"/>
    <property type="match status" value="1"/>
</dbReference>
<feature type="modified residue" description="4-aspartylphosphate" evidence="3">
    <location>
        <position position="56"/>
    </location>
</feature>
<evidence type="ECO:0000313" key="6">
    <source>
        <dbReference type="EMBL" id="QCI63125.1"/>
    </source>
</evidence>
<dbReference type="PROSITE" id="PS50110">
    <property type="entry name" value="RESPONSE_REGULATORY"/>
    <property type="match status" value="1"/>
</dbReference>
<dbReference type="AlphaFoldDB" id="A0A4D7AU11"/>
<dbReference type="SUPFAM" id="SSF46894">
    <property type="entry name" value="C-terminal effector domain of the bipartite response regulators"/>
    <property type="match status" value="1"/>
</dbReference>
<evidence type="ECO:0000256" key="1">
    <source>
        <dbReference type="ARBA" id="ARBA00022553"/>
    </source>
</evidence>
<dbReference type="GO" id="GO:0006355">
    <property type="term" value="P:regulation of DNA-templated transcription"/>
    <property type="evidence" value="ECO:0007669"/>
    <property type="project" value="InterPro"/>
</dbReference>
<gene>
    <name evidence="6" type="ORF">E8M01_02055</name>
</gene>
<feature type="domain" description="Response regulatory" evidence="5">
    <location>
        <begin position="5"/>
        <end position="120"/>
    </location>
</feature>
<dbReference type="Pfam" id="PF00196">
    <property type="entry name" value="GerE"/>
    <property type="match status" value="1"/>
</dbReference>
<dbReference type="GO" id="GO:0003677">
    <property type="term" value="F:DNA binding"/>
    <property type="evidence" value="ECO:0007669"/>
    <property type="project" value="UniProtKB-KW"/>
</dbReference>
<proteinExistence type="predicted"/>
<dbReference type="Pfam" id="PF00072">
    <property type="entry name" value="Response_reg"/>
    <property type="match status" value="1"/>
</dbReference>
<dbReference type="Proteomes" id="UP000298781">
    <property type="component" value="Chromosome"/>
</dbReference>
<dbReference type="InterPro" id="IPR039420">
    <property type="entry name" value="WalR-like"/>
</dbReference>
<dbReference type="InterPro" id="IPR000792">
    <property type="entry name" value="Tscrpt_reg_LuxR_C"/>
</dbReference>
<dbReference type="SUPFAM" id="SSF52172">
    <property type="entry name" value="CheY-like"/>
    <property type="match status" value="1"/>
</dbReference>
<organism evidence="6 7">
    <name type="scientific">Phreatobacter stygius</name>
    <dbReference type="NCBI Taxonomy" id="1940610"/>
    <lineage>
        <taxon>Bacteria</taxon>
        <taxon>Pseudomonadati</taxon>
        <taxon>Pseudomonadota</taxon>
        <taxon>Alphaproteobacteria</taxon>
        <taxon>Hyphomicrobiales</taxon>
        <taxon>Phreatobacteraceae</taxon>
        <taxon>Phreatobacter</taxon>
    </lineage>
</organism>
<dbReference type="KEGG" id="pstg:E8M01_02055"/>
<dbReference type="PANTHER" id="PTHR43214">
    <property type="entry name" value="TWO-COMPONENT RESPONSE REGULATOR"/>
    <property type="match status" value="1"/>
</dbReference>
<evidence type="ECO:0000256" key="3">
    <source>
        <dbReference type="PROSITE-ProRule" id="PRU00169"/>
    </source>
</evidence>
<dbReference type="InterPro" id="IPR058245">
    <property type="entry name" value="NreC/VraR/RcsB-like_REC"/>
</dbReference>
<sequence length="231" mass="24664">MVEIAIAVVDDHPLLREGIAALIHRRDGFSLAATGSSADDIRTIIATSRPDAMIVDLNMPGDAYQAIAEAAKAAPEMKIIVFTASTSTDHALKALDAGARGYVLKGSSADDLMEAIAAACRGEIFITPYFAAKVIGALQTRAVEKTAHQNNKFSVREDQIVKLLLCGKQNREIASALSLSEKTVKAYMTNLMLKLHARNRVEVVIAAQKLRPAALDNGNLPPAHGQDHAAD</sequence>
<dbReference type="CDD" id="cd17535">
    <property type="entry name" value="REC_NarL-like"/>
    <property type="match status" value="1"/>
</dbReference>
<dbReference type="PANTHER" id="PTHR43214:SF42">
    <property type="entry name" value="TRANSCRIPTIONAL REGULATORY PROTEIN DESR"/>
    <property type="match status" value="1"/>
</dbReference>
<dbReference type="PROSITE" id="PS50043">
    <property type="entry name" value="HTH_LUXR_2"/>
    <property type="match status" value="1"/>
</dbReference>
<dbReference type="SMART" id="SM00448">
    <property type="entry name" value="REC"/>
    <property type="match status" value="1"/>
</dbReference>
<reference evidence="6 7" key="1">
    <citation type="submission" date="2019-04" db="EMBL/GenBank/DDBJ databases">
        <title>Phreatobacter aquaticus sp. nov.</title>
        <authorList>
            <person name="Choi A."/>
        </authorList>
    </citation>
    <scope>NUCLEOTIDE SEQUENCE [LARGE SCALE GENOMIC DNA]</scope>
    <source>
        <strain evidence="6 7">KCTC 52518</strain>
    </source>
</reference>
<dbReference type="OrthoDB" id="3678174at2"/>
<keyword evidence="1 3" id="KW-0597">Phosphoprotein</keyword>